<dbReference type="UniPathway" id="UPA00071"/>
<reference evidence="6 7" key="1">
    <citation type="submission" date="2016-05" db="EMBL/GenBank/DDBJ databases">
        <authorList>
            <person name="Lavstsen T."/>
            <person name="Jespersen J.S."/>
        </authorList>
    </citation>
    <scope>NUCLEOTIDE SEQUENCE [LARGE SCALE GENOMIC DNA]</scope>
    <source>
        <strain evidence="6 7">B7-9</strain>
    </source>
</reference>
<dbReference type="EMBL" id="LYXE01000059">
    <property type="protein sequence ID" value="PDW00107.1"/>
    <property type="molecule type" value="Genomic_DNA"/>
</dbReference>
<evidence type="ECO:0000256" key="4">
    <source>
        <dbReference type="ARBA" id="ARBA00023134"/>
    </source>
</evidence>
<accession>A0A2H3LCD4</accession>
<evidence type="ECO:0000256" key="5">
    <source>
        <dbReference type="HAMAP-Rule" id="MF_02114"/>
    </source>
</evidence>
<comment type="similarity">
    <text evidence="5">Belongs to the CofC family.</text>
</comment>
<dbReference type="EC" id="2.7.7.105" evidence="5"/>
<dbReference type="OrthoDB" id="9151145at2"/>
<evidence type="ECO:0000313" key="7">
    <source>
        <dbReference type="Proteomes" id="UP000220922"/>
    </source>
</evidence>
<dbReference type="PANTHER" id="PTHR40392:SF1">
    <property type="entry name" value="2-PHOSPHO-L-LACTATE GUANYLYLTRANSFERASE"/>
    <property type="match status" value="1"/>
</dbReference>
<dbReference type="RefSeq" id="WP_097651300.1">
    <property type="nucleotide sequence ID" value="NZ_LYXE01000059.1"/>
</dbReference>
<dbReference type="AlphaFoldDB" id="A0A2H3LCD4"/>
<evidence type="ECO:0000256" key="3">
    <source>
        <dbReference type="ARBA" id="ARBA00022741"/>
    </source>
</evidence>
<dbReference type="Gene3D" id="3.90.550.10">
    <property type="entry name" value="Spore Coat Polysaccharide Biosynthesis Protein SpsA, Chain A"/>
    <property type="match status" value="1"/>
</dbReference>
<sequence>MKFHAIVPVKTLYQAKSRLAEVLTPAARHALVLEMLERVLRTLRDPAIGFEVIWLVSADPVVLEAGAGWGASVLHEIGGELNLALEQARTAAVAAGAGAVLVVPGDVPLMTPEDAVAMTTLLAAGADVVIAPDAANEGTNALGLRRQASIPFSFGLASAMRHQAEAAARGLHVTIYHSPTLALDIDRPAHLVRYRALTLERAAS</sequence>
<dbReference type="NCBIfam" id="TIGR03552">
    <property type="entry name" value="F420_cofC"/>
    <property type="match status" value="1"/>
</dbReference>
<name>A0A2H3LCD4_9CHLR</name>
<comment type="caution">
    <text evidence="6">The sequence shown here is derived from an EMBL/GenBank/DDBJ whole genome shotgun (WGS) entry which is preliminary data.</text>
</comment>
<protein>
    <recommendedName>
        <fullName evidence="5">Phosphoenolpyruvate guanylyltransferase</fullName>
        <shortName evidence="5">PEP guanylyltransferase</shortName>
        <ecNumber evidence="5">2.7.7.105</ecNumber>
    </recommendedName>
</protein>
<dbReference type="PANTHER" id="PTHR40392">
    <property type="entry name" value="2-PHOSPHO-L-LACTATE GUANYLYLTRANSFERASE"/>
    <property type="match status" value="1"/>
</dbReference>
<dbReference type="GO" id="GO:0005525">
    <property type="term" value="F:GTP binding"/>
    <property type="evidence" value="ECO:0007669"/>
    <property type="project" value="UniProtKB-KW"/>
</dbReference>
<dbReference type="InterPro" id="IPR029044">
    <property type="entry name" value="Nucleotide-diphossugar_trans"/>
</dbReference>
<dbReference type="HAMAP" id="MF_02114">
    <property type="entry name" value="CofC"/>
    <property type="match status" value="1"/>
</dbReference>
<evidence type="ECO:0000313" key="6">
    <source>
        <dbReference type="EMBL" id="PDW00107.1"/>
    </source>
</evidence>
<dbReference type="InterPro" id="IPR002835">
    <property type="entry name" value="CofC"/>
</dbReference>
<evidence type="ECO:0000256" key="2">
    <source>
        <dbReference type="ARBA" id="ARBA00022695"/>
    </source>
</evidence>
<keyword evidence="2 5" id="KW-0548">Nucleotidyltransferase</keyword>
<keyword evidence="7" id="KW-1185">Reference proteome</keyword>
<dbReference type="Proteomes" id="UP000220922">
    <property type="component" value="Unassembled WGS sequence"/>
</dbReference>
<organism evidence="6 7">
    <name type="scientific">Candidatus Chloroploca asiatica</name>
    <dbReference type="NCBI Taxonomy" id="1506545"/>
    <lineage>
        <taxon>Bacteria</taxon>
        <taxon>Bacillati</taxon>
        <taxon>Chloroflexota</taxon>
        <taxon>Chloroflexia</taxon>
        <taxon>Chloroflexales</taxon>
        <taxon>Chloroflexineae</taxon>
        <taxon>Oscillochloridaceae</taxon>
        <taxon>Candidatus Chloroploca</taxon>
    </lineage>
</organism>
<gene>
    <name evidence="5" type="primary">fbiD</name>
    <name evidence="6" type="ORF">A9Q02_10910</name>
</gene>
<dbReference type="GO" id="GO:0052645">
    <property type="term" value="P:F420-0 metabolic process"/>
    <property type="evidence" value="ECO:0007669"/>
    <property type="project" value="UniProtKB-UniRule"/>
</dbReference>
<comment type="pathway">
    <text evidence="5">Cofactor biosynthesis; coenzyme F420 biosynthesis.</text>
</comment>
<comment type="function">
    <text evidence="5">Guanylyltransferase that catalyzes the activation of phosphoenolpyruvate (PEP) as enolpyruvoyl-2-diphospho-5'-guanosine, via the condensation of PEP with GTP. It is involved in the biosynthesis of coenzyme F420, a hydride carrier cofactor.</text>
</comment>
<dbReference type="SUPFAM" id="SSF53448">
    <property type="entry name" value="Nucleotide-diphospho-sugar transferases"/>
    <property type="match status" value="1"/>
</dbReference>
<dbReference type="GO" id="GO:0043814">
    <property type="term" value="F:phospholactate guanylyltransferase activity"/>
    <property type="evidence" value="ECO:0007669"/>
    <property type="project" value="InterPro"/>
</dbReference>
<keyword evidence="3 5" id="KW-0547">Nucleotide-binding</keyword>
<dbReference type="Pfam" id="PF01983">
    <property type="entry name" value="CofC"/>
    <property type="match status" value="1"/>
</dbReference>
<proteinExistence type="inferred from homology"/>
<keyword evidence="4 5" id="KW-0342">GTP-binding</keyword>
<evidence type="ECO:0000256" key="1">
    <source>
        <dbReference type="ARBA" id="ARBA00022679"/>
    </source>
</evidence>
<keyword evidence="1 5" id="KW-0808">Transferase</keyword>
<comment type="catalytic activity">
    <reaction evidence="5">
        <text>phosphoenolpyruvate + GTP + H(+) = enolpyruvoyl-2-diphospho-5'-guanosine + diphosphate</text>
        <dbReference type="Rhea" id="RHEA:30519"/>
        <dbReference type="ChEBI" id="CHEBI:15378"/>
        <dbReference type="ChEBI" id="CHEBI:33019"/>
        <dbReference type="ChEBI" id="CHEBI:37565"/>
        <dbReference type="ChEBI" id="CHEBI:58702"/>
        <dbReference type="ChEBI" id="CHEBI:143701"/>
        <dbReference type="EC" id="2.7.7.105"/>
    </reaction>
</comment>